<feature type="compositionally biased region" description="Pro residues" evidence="2">
    <location>
        <begin position="1059"/>
        <end position="1068"/>
    </location>
</feature>
<dbReference type="OrthoDB" id="2507336at2759"/>
<feature type="compositionally biased region" description="Basic and acidic residues" evidence="2">
    <location>
        <begin position="248"/>
        <end position="260"/>
    </location>
</feature>
<proteinExistence type="predicted"/>
<sequence length="1095" mass="123552">DPPAAPVIAVIETVRALPHPQKNEDPPTAPVIVVIGAVRALLHLQKNEMEDLPAAPVIAVIEAVRALPHLRKNEIQDARTTPPIADVRVMKKAIIDLNPLTGDAPGHVIHVPTSVPMSPRQPTVIRIGGEQEHHPDIYRPVRTHHTMSPELHPHPLSDTARLQQDLRHVHPEQGYIPTVHSHRTSPSVVDEPDLREGRGVHSRVPSRGRTEDDLHDGRSVHSRVPSRGRPEDDLHDGRGAHSRVPSHRRPEDDLHDDRGAHSRVPSHGRPEEDLHDDRGAHSRVPSHRRPEDDLHGGRGAHSRVPSRAGPEDDLHDDRGVHSRVPSHTGAEDDPYRSIHSRVPSHTGTEVDPYIEHGVHSRVPSHTGRMPSDIREEHDDGRPPSEMVHVPPPMAPHSPHAASHVHFDPTAGAEFDDALHQRHERLDDAERELTQIVHDAHDAENRREDEFRHNEDAREQIFLQNEDRRDAEARQRGDALFAQLEERAQSVPPLPVPPPGPGDNVSIIESIHTASQEAASRYASDIMNTVQLEREQSERERQSLAAEREQERAEMDAERARMDEERAQRIHELEEELARVRGDLDNERQLRQTENEERMAANERDEGMRAQLGDITQLVSEQRDECARKKELMDQRWEEKEGRRVEKDAQFRELKDMVSRLLQDREADRIQEEERRLQEEGKPDIQAVLDHLNQQNAEMREMLDILSENWRNDDERRHQETLEAVRATAREQVPFNIQNYLDEFSKALATEVRMLLGEVGKLREERRNIQHELGYLMMMKAKYGPGGEFDPEWKPAMPGPGGPDVPPPPDPPAPPPEEHMPARPAWRTVPRGTRRIRKPRPDQPPPPEPAPEPTRQPMHSWITWQPNPALAPTPPSIEPTLLVPGGSPGLFGPRSPRSSFRHGKPPMPDPTSGSDIARPAWRTVSRSTRHIHKPRPDQPPPPELAPEPSRQPMHSWITWQPNPALAPTPPSTEPILLVPGGSPGLFGPRSPREPYVPLPPDPSAPPLEEHIPARPVWRTVPRGTRRIRKPRPDQPPPPEPAPESTSQPMHSWITWQPNPALAPTPPSPLSPCDSLRALSPNNDQELRTVSDDTLIT</sequence>
<feature type="compositionally biased region" description="Basic and acidic residues" evidence="2">
    <location>
        <begin position="268"/>
        <end position="280"/>
    </location>
</feature>
<organism evidence="3 4">
    <name type="scientific">Rhizopogon vesiculosus</name>
    <dbReference type="NCBI Taxonomy" id="180088"/>
    <lineage>
        <taxon>Eukaryota</taxon>
        <taxon>Fungi</taxon>
        <taxon>Dikarya</taxon>
        <taxon>Basidiomycota</taxon>
        <taxon>Agaricomycotina</taxon>
        <taxon>Agaricomycetes</taxon>
        <taxon>Agaricomycetidae</taxon>
        <taxon>Boletales</taxon>
        <taxon>Suillineae</taxon>
        <taxon>Rhizopogonaceae</taxon>
        <taxon>Rhizopogon</taxon>
    </lineage>
</organism>
<evidence type="ECO:0000313" key="3">
    <source>
        <dbReference type="EMBL" id="OJA12256.1"/>
    </source>
</evidence>
<keyword evidence="1" id="KW-0175">Coiled coil</keyword>
<feature type="compositionally biased region" description="Pro residues" evidence="2">
    <location>
        <begin position="993"/>
        <end position="1004"/>
    </location>
</feature>
<feature type="region of interest" description="Disordered" evidence="2">
    <location>
        <begin position="174"/>
        <end position="404"/>
    </location>
</feature>
<evidence type="ECO:0000256" key="2">
    <source>
        <dbReference type="SAM" id="MobiDB-lite"/>
    </source>
</evidence>
<feature type="region of interest" description="Disordered" evidence="2">
    <location>
        <begin position="788"/>
        <end position="1095"/>
    </location>
</feature>
<protein>
    <submittedName>
        <fullName evidence="3">Uncharacterized protein</fullName>
    </submittedName>
</protein>
<accession>A0A1J8QFW3</accession>
<feature type="coiled-coil region" evidence="1">
    <location>
        <begin position="425"/>
        <end position="473"/>
    </location>
</feature>
<evidence type="ECO:0000256" key="1">
    <source>
        <dbReference type="SAM" id="Coils"/>
    </source>
</evidence>
<gene>
    <name evidence="3" type="ORF">AZE42_04072</name>
</gene>
<keyword evidence="4" id="KW-1185">Reference proteome</keyword>
<feature type="compositionally biased region" description="Basic and acidic residues" evidence="2">
    <location>
        <begin position="585"/>
        <end position="607"/>
    </location>
</feature>
<feature type="region of interest" description="Disordered" evidence="2">
    <location>
        <begin position="585"/>
        <end position="615"/>
    </location>
</feature>
<dbReference type="EMBL" id="LVVM01004745">
    <property type="protein sequence ID" value="OJA12256.1"/>
    <property type="molecule type" value="Genomic_DNA"/>
</dbReference>
<feature type="non-terminal residue" evidence="3">
    <location>
        <position position="1"/>
    </location>
</feature>
<feature type="compositionally biased region" description="Basic and acidic residues" evidence="2">
    <location>
        <begin position="309"/>
        <end position="320"/>
    </location>
</feature>
<dbReference type="Proteomes" id="UP000183567">
    <property type="component" value="Unassembled WGS sequence"/>
</dbReference>
<feature type="coiled-coil region" evidence="1">
    <location>
        <begin position="659"/>
        <end position="708"/>
    </location>
</feature>
<feature type="compositionally biased region" description="Pro residues" evidence="2">
    <location>
        <begin position="796"/>
        <end position="814"/>
    </location>
</feature>
<feature type="region of interest" description="Disordered" evidence="2">
    <location>
        <begin position="532"/>
        <end position="558"/>
    </location>
</feature>
<feature type="compositionally biased region" description="Pro residues" evidence="2">
    <location>
        <begin position="841"/>
        <end position="853"/>
    </location>
</feature>
<reference evidence="3 4" key="1">
    <citation type="submission" date="2016-03" db="EMBL/GenBank/DDBJ databases">
        <title>Comparative genomics of the ectomycorrhizal sister species Rhizopogon vinicolor and Rhizopogon vesiculosus (Basidiomycota: Boletales) reveals a divergence of the mating type B locus.</title>
        <authorList>
            <person name="Mujic A.B."/>
            <person name="Kuo A."/>
            <person name="Tritt A."/>
            <person name="Lipzen A."/>
            <person name="Chen C."/>
            <person name="Johnson J."/>
            <person name="Sharma A."/>
            <person name="Barry K."/>
            <person name="Grigoriev I.V."/>
            <person name="Spatafora J.W."/>
        </authorList>
    </citation>
    <scope>NUCLEOTIDE SEQUENCE [LARGE SCALE GENOMIC DNA]</scope>
    <source>
        <strain evidence="3 4">AM-OR11-056</strain>
    </source>
</reference>
<feature type="compositionally biased region" description="Polar residues" evidence="2">
    <location>
        <begin position="1042"/>
        <end position="1055"/>
    </location>
</feature>
<dbReference type="STRING" id="180088.A0A1J8QFW3"/>
<dbReference type="AlphaFoldDB" id="A0A1J8QFW3"/>
<feature type="compositionally biased region" description="Basic and acidic residues" evidence="2">
    <location>
        <begin position="208"/>
        <end position="219"/>
    </location>
</feature>
<feature type="compositionally biased region" description="Basic and acidic residues" evidence="2">
    <location>
        <begin position="371"/>
        <end position="382"/>
    </location>
</feature>
<comment type="caution">
    <text evidence="3">The sequence shown here is derived from an EMBL/GenBank/DDBJ whole genome shotgun (WGS) entry which is preliminary data.</text>
</comment>
<evidence type="ECO:0000313" key="4">
    <source>
        <dbReference type="Proteomes" id="UP000183567"/>
    </source>
</evidence>
<feature type="compositionally biased region" description="Basic and acidic residues" evidence="2">
    <location>
        <begin position="228"/>
        <end position="239"/>
    </location>
</feature>
<name>A0A1J8QFW3_9AGAM</name>